<sequence>MGMFPFLSLFSARGSVGFAHSEGFPMSEDMGSGFGDSSASVGNFGRRQSDFSRLRRTRSTAQKWLVVLLLLGAFVGVAAVFWAMGYVQASTLQALSGLVVAVPLVFLLLFRKQWNLKFREKRLKLPIVVCALASMLWLVYLDPAMQMLLVPFTFVTLAYGMYRISRNVAFLLALSVVVGYALVMAMHAFERGNPALLKLEFMHFLALAAALPGFVYLTGKVPLLHLVLNKASRKIRTIEADAQLDPLLCCYNRRYIVAALEEQKQLADETGQPLCIAIIDLDHFKRINDEMGHLGGDEVLRTFSRVAQQSVRDEDIFGRYGGEEFLLIFPGTSLLPALNTCERVRSQVETHPWGAAMRSRVSVSIGVTQYVQGESVLEFFSRADTATYLAKEGGRNQVVVEEPVDRRAAQKPDADDEARDGLGQDGEIDDDFSLVEEAGFIEERRSGGH</sequence>
<feature type="transmembrane region" description="Helical" evidence="4">
    <location>
        <begin position="146"/>
        <end position="162"/>
    </location>
</feature>
<dbReference type="InterPro" id="IPR029787">
    <property type="entry name" value="Nucleotide_cyclase"/>
</dbReference>
<feature type="transmembrane region" description="Helical" evidence="4">
    <location>
        <begin position="169"/>
        <end position="189"/>
    </location>
</feature>
<comment type="caution">
    <text evidence="6">The sequence shown here is derived from an EMBL/GenBank/DDBJ whole genome shotgun (WGS) entry which is preliminary data.</text>
</comment>
<dbReference type="CDD" id="cd01949">
    <property type="entry name" value="GGDEF"/>
    <property type="match status" value="1"/>
</dbReference>
<dbReference type="Gene3D" id="3.30.70.270">
    <property type="match status" value="1"/>
</dbReference>
<dbReference type="OrthoDB" id="9813903at2"/>
<feature type="region of interest" description="Disordered" evidence="3">
    <location>
        <begin position="403"/>
        <end position="431"/>
    </location>
</feature>
<evidence type="ECO:0000256" key="2">
    <source>
        <dbReference type="ARBA" id="ARBA00034247"/>
    </source>
</evidence>
<dbReference type="PANTHER" id="PTHR45138:SF9">
    <property type="entry name" value="DIGUANYLATE CYCLASE DGCM-RELATED"/>
    <property type="match status" value="1"/>
</dbReference>
<dbReference type="GO" id="GO:0005886">
    <property type="term" value="C:plasma membrane"/>
    <property type="evidence" value="ECO:0007669"/>
    <property type="project" value="TreeGrafter"/>
</dbReference>
<dbReference type="NCBIfam" id="TIGR00254">
    <property type="entry name" value="GGDEF"/>
    <property type="match status" value="1"/>
</dbReference>
<feature type="transmembrane region" description="Helical" evidence="4">
    <location>
        <begin position="201"/>
        <end position="228"/>
    </location>
</feature>
<dbReference type="PANTHER" id="PTHR45138">
    <property type="entry name" value="REGULATORY COMPONENTS OF SENSORY TRANSDUCTION SYSTEM"/>
    <property type="match status" value="1"/>
</dbReference>
<keyword evidence="7" id="KW-1185">Reference proteome</keyword>
<feature type="domain" description="GGDEF" evidence="5">
    <location>
        <begin position="272"/>
        <end position="403"/>
    </location>
</feature>
<dbReference type="EMBL" id="QXJC01000003">
    <property type="protein sequence ID" value="RID98328.1"/>
    <property type="molecule type" value="Genomic_DNA"/>
</dbReference>
<keyword evidence="4" id="KW-0812">Transmembrane</keyword>
<dbReference type="GO" id="GO:1902201">
    <property type="term" value="P:negative regulation of bacterial-type flagellum-dependent cell motility"/>
    <property type="evidence" value="ECO:0007669"/>
    <property type="project" value="TreeGrafter"/>
</dbReference>
<evidence type="ECO:0000313" key="6">
    <source>
        <dbReference type="EMBL" id="RID98328.1"/>
    </source>
</evidence>
<feature type="transmembrane region" description="Helical" evidence="4">
    <location>
        <begin position="90"/>
        <end position="110"/>
    </location>
</feature>
<dbReference type="EC" id="2.7.7.65" evidence="1"/>
<dbReference type="InterPro" id="IPR000160">
    <property type="entry name" value="GGDEF_dom"/>
</dbReference>
<name>A0A398CBM5_9BURK</name>
<organism evidence="6 7">
    <name type="scientific">Simplicispira hankyongi</name>
    <dbReference type="NCBI Taxonomy" id="2315688"/>
    <lineage>
        <taxon>Bacteria</taxon>
        <taxon>Pseudomonadati</taxon>
        <taxon>Pseudomonadota</taxon>
        <taxon>Betaproteobacteria</taxon>
        <taxon>Burkholderiales</taxon>
        <taxon>Comamonadaceae</taxon>
        <taxon>Simplicispira</taxon>
    </lineage>
</organism>
<keyword evidence="4" id="KW-0472">Membrane</keyword>
<dbReference type="GO" id="GO:0043709">
    <property type="term" value="P:cell adhesion involved in single-species biofilm formation"/>
    <property type="evidence" value="ECO:0007669"/>
    <property type="project" value="TreeGrafter"/>
</dbReference>
<dbReference type="Proteomes" id="UP000266302">
    <property type="component" value="Unassembled WGS sequence"/>
</dbReference>
<feature type="compositionally biased region" description="Basic and acidic residues" evidence="3">
    <location>
        <begin position="403"/>
        <end position="413"/>
    </location>
</feature>
<dbReference type="SUPFAM" id="SSF55073">
    <property type="entry name" value="Nucleotide cyclase"/>
    <property type="match status" value="1"/>
</dbReference>
<dbReference type="AlphaFoldDB" id="A0A398CBM5"/>
<proteinExistence type="predicted"/>
<evidence type="ECO:0000256" key="1">
    <source>
        <dbReference type="ARBA" id="ARBA00012528"/>
    </source>
</evidence>
<dbReference type="GO" id="GO:0052621">
    <property type="term" value="F:diguanylate cyclase activity"/>
    <property type="evidence" value="ECO:0007669"/>
    <property type="project" value="UniProtKB-EC"/>
</dbReference>
<dbReference type="InterPro" id="IPR043128">
    <property type="entry name" value="Rev_trsase/Diguanyl_cyclase"/>
</dbReference>
<feature type="transmembrane region" description="Helical" evidence="4">
    <location>
        <begin position="122"/>
        <end position="140"/>
    </location>
</feature>
<dbReference type="PROSITE" id="PS50887">
    <property type="entry name" value="GGDEF"/>
    <property type="match status" value="1"/>
</dbReference>
<evidence type="ECO:0000313" key="7">
    <source>
        <dbReference type="Proteomes" id="UP000266302"/>
    </source>
</evidence>
<evidence type="ECO:0000259" key="5">
    <source>
        <dbReference type="PROSITE" id="PS50887"/>
    </source>
</evidence>
<dbReference type="Pfam" id="PF00990">
    <property type="entry name" value="GGDEF"/>
    <property type="match status" value="1"/>
</dbReference>
<accession>A0A398CBM5</accession>
<reference evidence="6 7" key="1">
    <citation type="submission" date="2018-09" db="EMBL/GenBank/DDBJ databases">
        <title>Draft genome of Simplicispira sp. NY-02.</title>
        <authorList>
            <person name="Im W.T."/>
        </authorList>
    </citation>
    <scope>NUCLEOTIDE SEQUENCE [LARGE SCALE GENOMIC DNA]</scope>
    <source>
        <strain evidence="6 7">NY-02</strain>
    </source>
</reference>
<feature type="transmembrane region" description="Helical" evidence="4">
    <location>
        <begin position="64"/>
        <end position="84"/>
    </location>
</feature>
<evidence type="ECO:0000256" key="3">
    <source>
        <dbReference type="SAM" id="MobiDB-lite"/>
    </source>
</evidence>
<gene>
    <name evidence="6" type="ORF">D3F03_08770</name>
</gene>
<comment type="catalytic activity">
    <reaction evidence="2">
        <text>2 GTP = 3',3'-c-di-GMP + 2 diphosphate</text>
        <dbReference type="Rhea" id="RHEA:24898"/>
        <dbReference type="ChEBI" id="CHEBI:33019"/>
        <dbReference type="ChEBI" id="CHEBI:37565"/>
        <dbReference type="ChEBI" id="CHEBI:58805"/>
        <dbReference type="EC" id="2.7.7.65"/>
    </reaction>
</comment>
<keyword evidence="4" id="KW-1133">Transmembrane helix</keyword>
<dbReference type="FunFam" id="3.30.70.270:FF:000001">
    <property type="entry name" value="Diguanylate cyclase domain protein"/>
    <property type="match status" value="1"/>
</dbReference>
<dbReference type="SMART" id="SM00267">
    <property type="entry name" value="GGDEF"/>
    <property type="match status" value="1"/>
</dbReference>
<evidence type="ECO:0000256" key="4">
    <source>
        <dbReference type="SAM" id="Phobius"/>
    </source>
</evidence>
<protein>
    <recommendedName>
        <fullName evidence="1">diguanylate cyclase</fullName>
        <ecNumber evidence="1">2.7.7.65</ecNumber>
    </recommendedName>
</protein>
<dbReference type="InterPro" id="IPR050469">
    <property type="entry name" value="Diguanylate_Cyclase"/>
</dbReference>